<dbReference type="OMA" id="RRKDCKL"/>
<evidence type="ECO:0000259" key="4">
    <source>
        <dbReference type="SMART" id="SM00198"/>
    </source>
</evidence>
<comment type="function">
    <text evidence="1">Probably involved in the defense reaction of plants against pathogens.</text>
</comment>
<dbReference type="Proteomes" id="UP000017836">
    <property type="component" value="Unassembled WGS sequence"/>
</dbReference>
<evidence type="ECO:0000313" key="6">
    <source>
        <dbReference type="Proteomes" id="UP000017836"/>
    </source>
</evidence>
<evidence type="ECO:0000256" key="1">
    <source>
        <dbReference type="ARBA" id="ARBA00003143"/>
    </source>
</evidence>
<dbReference type="PANTHER" id="PTHR10334">
    <property type="entry name" value="CYSTEINE-RICH SECRETORY PROTEIN-RELATED"/>
    <property type="match status" value="1"/>
</dbReference>
<dbReference type="SMART" id="SM00198">
    <property type="entry name" value="SCP"/>
    <property type="match status" value="1"/>
</dbReference>
<dbReference type="SUPFAM" id="SSF55797">
    <property type="entry name" value="PR-1-like"/>
    <property type="match status" value="1"/>
</dbReference>
<dbReference type="GO" id="GO:0005615">
    <property type="term" value="C:extracellular space"/>
    <property type="evidence" value="ECO:0000318"/>
    <property type="project" value="GO_Central"/>
</dbReference>
<dbReference type="InterPro" id="IPR035940">
    <property type="entry name" value="CAP_sf"/>
</dbReference>
<keyword evidence="6" id="KW-1185">Reference proteome</keyword>
<protein>
    <recommendedName>
        <fullName evidence="4">SCP domain-containing protein</fullName>
    </recommendedName>
</protein>
<gene>
    <name evidence="5" type="ORF">AMTR_s00012p00263950</name>
</gene>
<dbReference type="InterPro" id="IPR002413">
    <property type="entry name" value="V5_allergen-like"/>
</dbReference>
<evidence type="ECO:0000256" key="3">
    <source>
        <dbReference type="SAM" id="SignalP"/>
    </source>
</evidence>
<proteinExistence type="predicted"/>
<dbReference type="CDD" id="cd05381">
    <property type="entry name" value="CAP_PR-1"/>
    <property type="match status" value="1"/>
</dbReference>
<dbReference type="OrthoDB" id="337038at2759"/>
<feature type="domain" description="SCP" evidence="4">
    <location>
        <begin position="50"/>
        <end position="181"/>
    </location>
</feature>
<feature type="chain" id="PRO_5004807551" description="SCP domain-containing protein" evidence="3">
    <location>
        <begin position="42"/>
        <end position="185"/>
    </location>
</feature>
<dbReference type="HOGENOM" id="CLU_035730_8_1_1"/>
<dbReference type="PRINTS" id="PR00838">
    <property type="entry name" value="V5ALLERGEN"/>
</dbReference>
<keyword evidence="3" id="KW-0732">Signal</keyword>
<sequence>MPHYSIHLTEKQAEMAIPCCVSKIVLMALLMAAMGIHAGEASNGNSSNPVAVGAFLDPQNTARAEVGVAPLVWDPRLAEFARSYARQRRTDCTLKHSEGPLGENMFWGSGRMWNITDIVAAWVTQKQYYDHNLNVCNGPDCTHYTQIVWRNTERVGCAKIICDSGDTLAVCEYSPPGNYINSRPY</sequence>
<feature type="signal peptide" evidence="3">
    <location>
        <begin position="1"/>
        <end position="41"/>
    </location>
</feature>
<accession>W1PJ83</accession>
<dbReference type="Gramene" id="ERN08063">
    <property type="protein sequence ID" value="ERN08063"/>
    <property type="gene ID" value="AMTR_s00012p00263950"/>
</dbReference>
<keyword evidence="2" id="KW-0611">Plant defense</keyword>
<dbReference type="InterPro" id="IPR001283">
    <property type="entry name" value="CRISP-related"/>
</dbReference>
<dbReference type="InterPro" id="IPR014044">
    <property type="entry name" value="CAP_dom"/>
</dbReference>
<evidence type="ECO:0000313" key="5">
    <source>
        <dbReference type="EMBL" id="ERN08063.1"/>
    </source>
</evidence>
<evidence type="ECO:0000256" key="2">
    <source>
        <dbReference type="ARBA" id="ARBA00023265"/>
    </source>
</evidence>
<dbReference type="Pfam" id="PF00188">
    <property type="entry name" value="CAP"/>
    <property type="match status" value="1"/>
</dbReference>
<dbReference type="Gene3D" id="3.40.33.10">
    <property type="entry name" value="CAP"/>
    <property type="match status" value="1"/>
</dbReference>
<dbReference type="PRINTS" id="PR00837">
    <property type="entry name" value="V5TPXLIKE"/>
</dbReference>
<dbReference type="AlphaFoldDB" id="W1PJ83"/>
<keyword evidence="2" id="KW-0568">Pathogenesis-related protein</keyword>
<dbReference type="FunFam" id="3.40.33.10:FF:000004">
    <property type="entry name" value="CAP, cysteine-rich secretory protein, antigen 5"/>
    <property type="match status" value="1"/>
</dbReference>
<dbReference type="EMBL" id="KI393609">
    <property type="protein sequence ID" value="ERN08063.1"/>
    <property type="molecule type" value="Genomic_DNA"/>
</dbReference>
<name>W1PJ83_AMBTC</name>
<dbReference type="eggNOG" id="KOG3017">
    <property type="taxonomic scope" value="Eukaryota"/>
</dbReference>
<organism evidence="5 6">
    <name type="scientific">Amborella trichopoda</name>
    <dbReference type="NCBI Taxonomy" id="13333"/>
    <lineage>
        <taxon>Eukaryota</taxon>
        <taxon>Viridiplantae</taxon>
        <taxon>Streptophyta</taxon>
        <taxon>Embryophyta</taxon>
        <taxon>Tracheophyta</taxon>
        <taxon>Spermatophyta</taxon>
        <taxon>Magnoliopsida</taxon>
        <taxon>Amborellales</taxon>
        <taxon>Amborellaceae</taxon>
        <taxon>Amborella</taxon>
    </lineage>
</organism>
<reference evidence="6" key="1">
    <citation type="journal article" date="2013" name="Science">
        <title>The Amborella genome and the evolution of flowering plants.</title>
        <authorList>
            <consortium name="Amborella Genome Project"/>
        </authorList>
    </citation>
    <scope>NUCLEOTIDE SEQUENCE [LARGE SCALE GENOMIC DNA]</scope>
</reference>